<dbReference type="AlphaFoldDB" id="A0A8J6AS14"/>
<feature type="domain" description="C2H2-type" evidence="9">
    <location>
        <begin position="185"/>
        <end position="214"/>
    </location>
</feature>
<dbReference type="GO" id="GO:0005667">
    <property type="term" value="C:transcription regulator complex"/>
    <property type="evidence" value="ECO:0007669"/>
    <property type="project" value="TreeGrafter"/>
</dbReference>
<gene>
    <name evidence="10" type="ORF">J8273_6061</name>
</gene>
<protein>
    <submittedName>
        <fullName evidence="10">C2H2-type zinc finger</fullName>
    </submittedName>
</protein>
<dbReference type="SUPFAM" id="SSF57667">
    <property type="entry name" value="beta-beta-alpha zinc fingers"/>
    <property type="match status" value="3"/>
</dbReference>
<dbReference type="GO" id="GO:0000785">
    <property type="term" value="C:chromatin"/>
    <property type="evidence" value="ECO:0007669"/>
    <property type="project" value="TreeGrafter"/>
</dbReference>
<dbReference type="InterPro" id="IPR013087">
    <property type="entry name" value="Znf_C2H2_type"/>
</dbReference>
<keyword evidence="3 7" id="KW-0863">Zinc-finger</keyword>
<evidence type="ECO:0000313" key="11">
    <source>
        <dbReference type="Proteomes" id="UP000717585"/>
    </source>
</evidence>
<dbReference type="SMART" id="SM00355">
    <property type="entry name" value="ZnF_C2H2"/>
    <property type="match status" value="4"/>
</dbReference>
<dbReference type="InterPro" id="IPR036236">
    <property type="entry name" value="Znf_C2H2_sf"/>
</dbReference>
<evidence type="ECO:0000256" key="1">
    <source>
        <dbReference type="ARBA" id="ARBA00022723"/>
    </source>
</evidence>
<dbReference type="Pfam" id="PF13894">
    <property type="entry name" value="zf-C2H2_4"/>
    <property type="match status" value="1"/>
</dbReference>
<dbReference type="OrthoDB" id="6077919at2759"/>
<evidence type="ECO:0000256" key="8">
    <source>
        <dbReference type="SAM" id="MobiDB-lite"/>
    </source>
</evidence>
<keyword evidence="6" id="KW-0804">Transcription</keyword>
<comment type="caution">
    <text evidence="10">The sequence shown here is derived from an EMBL/GenBank/DDBJ whole genome shotgun (WGS) entry which is preliminary data.</text>
</comment>
<sequence>MFGDDDFIIDKSHHMMDAPNLSVDPTGYHHKLQIDHDLDTLPFREPSILMNAHLGPPQPAPIPPISTDTHSMPSLSHPKAPMPTALRLKPVLRPNGSDRRLNAHMHAAMSEMKASMDQLENMPDHAMDIQCPYCHVVVKSVLQIVQHVNENHPFDKFICSQCKRTFGTNGQLKRHMKEVHCENQWICEWEGCGRAFSRKERLIFHKRKHTGDRPFVCRMPQCGETFVRKEHLYNHILTSHKHMNDWQSVYPDCMTAQDVVAKVKIEYKGKV</sequence>
<dbReference type="GO" id="GO:0031519">
    <property type="term" value="C:PcG protein complex"/>
    <property type="evidence" value="ECO:0007669"/>
    <property type="project" value="TreeGrafter"/>
</dbReference>
<dbReference type="PANTHER" id="PTHR14003">
    <property type="entry name" value="TRANSCRIPTIONAL REPRESSOR PROTEIN YY"/>
    <property type="match status" value="1"/>
</dbReference>
<feature type="domain" description="C2H2-type" evidence="9">
    <location>
        <begin position="215"/>
        <end position="245"/>
    </location>
</feature>
<evidence type="ECO:0000313" key="10">
    <source>
        <dbReference type="EMBL" id="KAG9392593.1"/>
    </source>
</evidence>
<keyword evidence="2" id="KW-0677">Repeat</keyword>
<dbReference type="EMBL" id="JAHDYR010000036">
    <property type="protein sequence ID" value="KAG9392593.1"/>
    <property type="molecule type" value="Genomic_DNA"/>
</dbReference>
<name>A0A8J6AS14_9EUKA</name>
<dbReference type="GO" id="GO:0000978">
    <property type="term" value="F:RNA polymerase II cis-regulatory region sequence-specific DNA binding"/>
    <property type="evidence" value="ECO:0007669"/>
    <property type="project" value="TreeGrafter"/>
</dbReference>
<dbReference type="Pfam" id="PF00096">
    <property type="entry name" value="zf-C2H2"/>
    <property type="match status" value="1"/>
</dbReference>
<evidence type="ECO:0000256" key="3">
    <source>
        <dbReference type="ARBA" id="ARBA00022771"/>
    </source>
</evidence>
<dbReference type="GO" id="GO:0000981">
    <property type="term" value="F:DNA-binding transcription factor activity, RNA polymerase II-specific"/>
    <property type="evidence" value="ECO:0007669"/>
    <property type="project" value="TreeGrafter"/>
</dbReference>
<dbReference type="Gene3D" id="3.30.160.60">
    <property type="entry name" value="Classic Zinc Finger"/>
    <property type="match status" value="3"/>
</dbReference>
<dbReference type="Proteomes" id="UP000717585">
    <property type="component" value="Unassembled WGS sequence"/>
</dbReference>
<dbReference type="GO" id="GO:0008270">
    <property type="term" value="F:zinc ion binding"/>
    <property type="evidence" value="ECO:0007669"/>
    <property type="project" value="UniProtKB-KW"/>
</dbReference>
<dbReference type="PROSITE" id="PS00028">
    <property type="entry name" value="ZINC_FINGER_C2H2_1"/>
    <property type="match status" value="3"/>
</dbReference>
<keyword evidence="4" id="KW-0862">Zinc</keyword>
<keyword evidence="1" id="KW-0479">Metal-binding</keyword>
<feature type="region of interest" description="Disordered" evidence="8">
    <location>
        <begin position="57"/>
        <end position="81"/>
    </location>
</feature>
<evidence type="ECO:0000256" key="2">
    <source>
        <dbReference type="ARBA" id="ARBA00022737"/>
    </source>
</evidence>
<evidence type="ECO:0000256" key="7">
    <source>
        <dbReference type="PROSITE-ProRule" id="PRU00042"/>
    </source>
</evidence>
<dbReference type="PROSITE" id="PS50157">
    <property type="entry name" value="ZINC_FINGER_C2H2_2"/>
    <property type="match status" value="3"/>
</dbReference>
<keyword evidence="11" id="KW-1185">Reference proteome</keyword>
<organism evidence="10 11">
    <name type="scientific">Carpediemonas membranifera</name>
    <dbReference type="NCBI Taxonomy" id="201153"/>
    <lineage>
        <taxon>Eukaryota</taxon>
        <taxon>Metamonada</taxon>
        <taxon>Carpediemonas-like organisms</taxon>
        <taxon>Carpediemonas</taxon>
    </lineage>
</organism>
<dbReference type="PANTHER" id="PTHR14003:SF19">
    <property type="entry name" value="YY2 TRANSCRIPTION FACTOR"/>
    <property type="match status" value="1"/>
</dbReference>
<accession>A0A8J6AS14</accession>
<evidence type="ECO:0000256" key="6">
    <source>
        <dbReference type="ARBA" id="ARBA00023163"/>
    </source>
</evidence>
<keyword evidence="5" id="KW-0805">Transcription regulation</keyword>
<proteinExistence type="predicted"/>
<evidence type="ECO:0000256" key="5">
    <source>
        <dbReference type="ARBA" id="ARBA00023015"/>
    </source>
</evidence>
<reference evidence="10" key="1">
    <citation type="submission" date="2021-05" db="EMBL/GenBank/DDBJ databases">
        <title>A free-living protist that lacks canonical eukaryotic 1 DNA replication and segregation systems.</title>
        <authorList>
            <person name="Salas-Leiva D.E."/>
            <person name="Tromer E.C."/>
            <person name="Curtis B.A."/>
            <person name="Jerlstrom-Hultqvist J."/>
            <person name="Kolisko M."/>
            <person name="Yi Z."/>
            <person name="Salas-Leiva J.S."/>
            <person name="Gallot-Lavallee L."/>
            <person name="Kops G.J.P.L."/>
            <person name="Archibald J.M."/>
            <person name="Simpson A.G.B."/>
            <person name="Roger A.J."/>
        </authorList>
    </citation>
    <scope>NUCLEOTIDE SEQUENCE</scope>
    <source>
        <strain evidence="10">BICM</strain>
    </source>
</reference>
<evidence type="ECO:0000256" key="4">
    <source>
        <dbReference type="ARBA" id="ARBA00022833"/>
    </source>
</evidence>
<evidence type="ECO:0000259" key="9">
    <source>
        <dbReference type="PROSITE" id="PS50157"/>
    </source>
</evidence>
<dbReference type="FunFam" id="3.30.160.60:FF:000032">
    <property type="entry name" value="Krueppel-like factor 4"/>
    <property type="match status" value="1"/>
</dbReference>
<feature type="domain" description="C2H2-type" evidence="9">
    <location>
        <begin position="157"/>
        <end position="185"/>
    </location>
</feature>